<dbReference type="AlphaFoldDB" id="A0A1H3KHV1"/>
<dbReference type="PROSITE" id="PS51186">
    <property type="entry name" value="GNAT"/>
    <property type="match status" value="1"/>
</dbReference>
<gene>
    <name evidence="4" type="ORF">SAMN05444365_102504</name>
</gene>
<dbReference type="InterPro" id="IPR016181">
    <property type="entry name" value="Acyl_CoA_acyltransferase"/>
</dbReference>
<evidence type="ECO:0000256" key="2">
    <source>
        <dbReference type="ARBA" id="ARBA00023315"/>
    </source>
</evidence>
<sequence>MLIIRRERPEDAAAVADVHVRTWQTAYAGLMPPEVLGRLNPAAWAQRRRDVGTADPDHPFVTLVAAEADAVLGFATVGPYRNNQDPDDLDGAHGELLSMYVDPLRWGEGVGRALMAAVLAETSDRAWRQLRLWVLAGNTRGRRFFERAGLAPDGESCVYDLPLGPRQPPLPLTELRYARPLGPT</sequence>
<dbReference type="OrthoDB" id="5243635at2"/>
<organism evidence="4 5">
    <name type="scientific">Micromonospora pattaloongensis</name>
    <dbReference type="NCBI Taxonomy" id="405436"/>
    <lineage>
        <taxon>Bacteria</taxon>
        <taxon>Bacillati</taxon>
        <taxon>Actinomycetota</taxon>
        <taxon>Actinomycetes</taxon>
        <taxon>Micromonosporales</taxon>
        <taxon>Micromonosporaceae</taxon>
        <taxon>Micromonospora</taxon>
    </lineage>
</organism>
<reference evidence="5" key="1">
    <citation type="submission" date="2016-10" db="EMBL/GenBank/DDBJ databases">
        <authorList>
            <person name="Varghese N."/>
            <person name="Submissions S."/>
        </authorList>
    </citation>
    <scope>NUCLEOTIDE SEQUENCE [LARGE SCALE GENOMIC DNA]</scope>
    <source>
        <strain evidence="5">DSM 45245</strain>
    </source>
</reference>
<dbReference type="Gene3D" id="3.40.630.30">
    <property type="match status" value="1"/>
</dbReference>
<dbReference type="EMBL" id="FNPH01000002">
    <property type="protein sequence ID" value="SDY51727.1"/>
    <property type="molecule type" value="Genomic_DNA"/>
</dbReference>
<dbReference type="InterPro" id="IPR000182">
    <property type="entry name" value="GNAT_dom"/>
</dbReference>
<feature type="domain" description="N-acetyltransferase" evidence="3">
    <location>
        <begin position="2"/>
        <end position="182"/>
    </location>
</feature>
<dbReference type="CDD" id="cd04301">
    <property type="entry name" value="NAT_SF"/>
    <property type="match status" value="1"/>
</dbReference>
<evidence type="ECO:0000256" key="1">
    <source>
        <dbReference type="ARBA" id="ARBA00022679"/>
    </source>
</evidence>
<keyword evidence="5" id="KW-1185">Reference proteome</keyword>
<evidence type="ECO:0000313" key="5">
    <source>
        <dbReference type="Proteomes" id="UP000242415"/>
    </source>
</evidence>
<keyword evidence="2 4" id="KW-0012">Acyltransferase</keyword>
<dbReference type="GO" id="GO:0016747">
    <property type="term" value="F:acyltransferase activity, transferring groups other than amino-acyl groups"/>
    <property type="evidence" value="ECO:0007669"/>
    <property type="project" value="InterPro"/>
</dbReference>
<dbReference type="RefSeq" id="WP_091553977.1">
    <property type="nucleotide sequence ID" value="NZ_FNPH01000002.1"/>
</dbReference>
<dbReference type="STRING" id="405436.SAMN05444365_102504"/>
<dbReference type="Proteomes" id="UP000242415">
    <property type="component" value="Unassembled WGS sequence"/>
</dbReference>
<name>A0A1H3KHV1_9ACTN</name>
<keyword evidence="1 4" id="KW-0808">Transferase</keyword>
<protein>
    <submittedName>
        <fullName evidence="4">L-amino acid N-acyltransferase YncA</fullName>
    </submittedName>
</protein>
<dbReference type="InterPro" id="IPR050832">
    <property type="entry name" value="Bact_Acetyltransf"/>
</dbReference>
<proteinExistence type="predicted"/>
<evidence type="ECO:0000259" key="3">
    <source>
        <dbReference type="PROSITE" id="PS51186"/>
    </source>
</evidence>
<dbReference type="Pfam" id="PF00583">
    <property type="entry name" value="Acetyltransf_1"/>
    <property type="match status" value="1"/>
</dbReference>
<evidence type="ECO:0000313" key="4">
    <source>
        <dbReference type="EMBL" id="SDY51727.1"/>
    </source>
</evidence>
<dbReference type="SUPFAM" id="SSF55729">
    <property type="entry name" value="Acyl-CoA N-acyltransferases (Nat)"/>
    <property type="match status" value="1"/>
</dbReference>
<accession>A0A1H3KHV1</accession>
<dbReference type="PANTHER" id="PTHR43877">
    <property type="entry name" value="AMINOALKYLPHOSPHONATE N-ACETYLTRANSFERASE-RELATED-RELATED"/>
    <property type="match status" value="1"/>
</dbReference>